<protein>
    <submittedName>
        <fullName evidence="6">TITIN-like protein</fullName>
    </submittedName>
</protein>
<evidence type="ECO:0000256" key="4">
    <source>
        <dbReference type="ARBA" id="ARBA00023157"/>
    </source>
</evidence>
<dbReference type="PANTHER" id="PTHR35971">
    <property type="entry name" value="SI:DKEY-31G6.6"/>
    <property type="match status" value="1"/>
</dbReference>
<dbReference type="PANTHER" id="PTHR35971:SF5">
    <property type="entry name" value="OBSCURIN LIKE CYTOSKELETAL ADAPTOR 1"/>
    <property type="match status" value="1"/>
</dbReference>
<keyword evidence="2" id="KW-0963">Cytoplasm</keyword>
<sequence length="1173" mass="132399">MERNKDGTCTLTIKDATPDMQGEIKAIAANAGGEELCAANLEVRGLAPTFEETPIKCTILEGDKAIFQCKVIGEPAPTLEWSKGKWSKLKPSDKYSIFKDEETGLDILEINDIKKKDAGTYQVCATNEHGKVEVPATLIVTSNPEEAADWKAALKHRDYDREDGELDADWLPNLRHVEQEEGEPVKPEEKALFAEKDEPAAFLIMQKRRLSEIGGKREPVTDEPIERETVDVEMLVPSKSEKLEAPSEEIEKPAYQREAKELATDQLDSAELAIPKVKWEWTIPLKDVKVTETESAEFTCEFSIPDVNVVWSVKGEPVEASPKYSITSEGKRHSLTIAKCRPKDEGEVNCVYADYTTSATLNVEALHKEFTMDLDDTVAMENTEATFTCKVNDDEDADVTWTLDNKPLPETDKYKTSHDGDTHTLTISDLSSGDNCEVTATFGDSSTSATLVVEEISASFIVPLSDVSVLEKSTAEFYCELSMPVDKVRWFMDDVELRPNKKIAFVDDGKVHKLIIKDIDVTDEGQISVLVGDKKSTASLFVQELTPDFVKPLTDLTVQERGTAEFVTEVNKEGITVKWFVDNKEVEEDDKYEIYSEGRTHRLVVKDVVLPDAGEMQNLVLTVEEVPVEIVAELTEQHVEEHKASYFTCEVNKPDVTVTWLKNNKPLSHSDKHQMIEDGTTHTLIIMDTDKADVAEYSVVVGDRRSSAQLHLDGYIMSMVPVQILTPLRQSEIHTNQSVTFSCHLSHNDEPVTWLRDGVEILPNAKYELMTFGNVHKLKISDLELYDEAVYTLKIDSSEKSSSAMLFLEELPINVSLSVKRHKRQRIDYVEQLATFICKTSKSLVEVLWYKDKEELKVGRKYEIYRLGREHTLTVHELCMSDYGDYVVTIRSLRRLPHASIEIEPPSQFIIPLNEASCQEGEEVTFTCEISEDKIPARWFKDGDKLEPSEKYVMKQDGRRHSLTVKNTTLDDRAEYTVKLKDGKESTAPLFVEESPLEFTMPLQEQMECVQGDAVTLTCEVNKPNRPAMWLRDGEQVTIADGYEIIVDGNVHSLVIRQASLEHEAEYTCMIGNADTTTTLYVEEPATEFTHRLSDITGKEGEDIEMYVKLSKSDVPVSWMKNRKPLTPSDRIKILCERYRQVLQILDAIPEDEGEYTICLPDKTESSAILTIK</sequence>
<evidence type="ECO:0000259" key="5">
    <source>
        <dbReference type="PROSITE" id="PS50835"/>
    </source>
</evidence>
<feature type="non-terminal residue" evidence="6">
    <location>
        <position position="1"/>
    </location>
</feature>
<accession>A0ABY7EUU7</accession>
<organism evidence="6 7">
    <name type="scientific">Mya arenaria</name>
    <name type="common">Soft-shell clam</name>
    <dbReference type="NCBI Taxonomy" id="6604"/>
    <lineage>
        <taxon>Eukaryota</taxon>
        <taxon>Metazoa</taxon>
        <taxon>Spiralia</taxon>
        <taxon>Lophotrochozoa</taxon>
        <taxon>Mollusca</taxon>
        <taxon>Bivalvia</taxon>
        <taxon>Autobranchia</taxon>
        <taxon>Heteroconchia</taxon>
        <taxon>Euheterodonta</taxon>
        <taxon>Imparidentia</taxon>
        <taxon>Neoheterodontei</taxon>
        <taxon>Myida</taxon>
        <taxon>Myoidea</taxon>
        <taxon>Myidae</taxon>
        <taxon>Mya</taxon>
    </lineage>
</organism>
<dbReference type="InterPro" id="IPR003598">
    <property type="entry name" value="Ig_sub2"/>
</dbReference>
<feature type="domain" description="Ig-like" evidence="5">
    <location>
        <begin position="721"/>
        <end position="803"/>
    </location>
</feature>
<keyword evidence="3" id="KW-0597">Phosphoprotein</keyword>
<keyword evidence="7" id="KW-1185">Reference proteome</keyword>
<feature type="domain" description="Ig-like" evidence="5">
    <location>
        <begin position="275"/>
        <end position="362"/>
    </location>
</feature>
<feature type="domain" description="Ig-like" evidence="5">
    <location>
        <begin position="48"/>
        <end position="139"/>
    </location>
</feature>
<dbReference type="Proteomes" id="UP001164746">
    <property type="component" value="Chromosome 7"/>
</dbReference>
<dbReference type="InterPro" id="IPR007110">
    <property type="entry name" value="Ig-like_dom"/>
</dbReference>
<proteinExistence type="predicted"/>
<dbReference type="InterPro" id="IPR052385">
    <property type="entry name" value="Obscurin/Obscurin-like_Reg"/>
</dbReference>
<dbReference type="SUPFAM" id="SSF48726">
    <property type="entry name" value="Immunoglobulin"/>
    <property type="match status" value="11"/>
</dbReference>
<dbReference type="InterPro" id="IPR036179">
    <property type="entry name" value="Ig-like_dom_sf"/>
</dbReference>
<feature type="domain" description="Ig-like" evidence="5">
    <location>
        <begin position="627"/>
        <end position="711"/>
    </location>
</feature>
<name>A0ABY7EUU7_MYAAR</name>
<dbReference type="Pfam" id="PF07679">
    <property type="entry name" value="I-set"/>
    <property type="match status" value="11"/>
</dbReference>
<dbReference type="PROSITE" id="PS50835">
    <property type="entry name" value="IG_LIKE"/>
    <property type="match status" value="7"/>
</dbReference>
<dbReference type="InterPro" id="IPR013783">
    <property type="entry name" value="Ig-like_fold"/>
</dbReference>
<feature type="domain" description="Ig-like" evidence="5">
    <location>
        <begin position="996"/>
        <end position="1081"/>
    </location>
</feature>
<dbReference type="InterPro" id="IPR003599">
    <property type="entry name" value="Ig_sub"/>
</dbReference>
<dbReference type="Gene3D" id="2.60.40.10">
    <property type="entry name" value="Immunoglobulins"/>
    <property type="match status" value="11"/>
</dbReference>
<gene>
    <name evidence="6" type="ORF">MAR_036052</name>
</gene>
<reference evidence="6" key="1">
    <citation type="submission" date="2022-11" db="EMBL/GenBank/DDBJ databases">
        <title>Centuries of genome instability and evolution in soft-shell clam transmissible cancer (bioRxiv).</title>
        <authorList>
            <person name="Hart S.F.M."/>
            <person name="Yonemitsu M.A."/>
            <person name="Giersch R.M."/>
            <person name="Beal B.F."/>
            <person name="Arriagada G."/>
            <person name="Davis B.W."/>
            <person name="Ostrander E.A."/>
            <person name="Goff S.P."/>
            <person name="Metzger M.J."/>
        </authorList>
    </citation>
    <scope>NUCLEOTIDE SEQUENCE</scope>
    <source>
        <strain evidence="6">MELC-2E11</strain>
        <tissue evidence="6">Siphon/mantle</tissue>
    </source>
</reference>
<evidence type="ECO:0000313" key="6">
    <source>
        <dbReference type="EMBL" id="WAR10976.1"/>
    </source>
</evidence>
<dbReference type="InterPro" id="IPR013098">
    <property type="entry name" value="Ig_I-set"/>
</dbReference>
<feature type="domain" description="Ig-like" evidence="5">
    <location>
        <begin position="368"/>
        <end position="452"/>
    </location>
</feature>
<feature type="domain" description="Ig-like" evidence="5">
    <location>
        <begin position="906"/>
        <end position="991"/>
    </location>
</feature>
<evidence type="ECO:0000256" key="1">
    <source>
        <dbReference type="ARBA" id="ARBA00004496"/>
    </source>
</evidence>
<evidence type="ECO:0000256" key="3">
    <source>
        <dbReference type="ARBA" id="ARBA00022553"/>
    </source>
</evidence>
<comment type="subcellular location">
    <subcellularLocation>
        <location evidence="1">Cytoplasm</location>
    </subcellularLocation>
</comment>
<dbReference type="SMART" id="SM00409">
    <property type="entry name" value="IG"/>
    <property type="match status" value="10"/>
</dbReference>
<keyword evidence="4" id="KW-1015">Disulfide bond</keyword>
<evidence type="ECO:0000256" key="2">
    <source>
        <dbReference type="ARBA" id="ARBA00022490"/>
    </source>
</evidence>
<evidence type="ECO:0000313" key="7">
    <source>
        <dbReference type="Proteomes" id="UP001164746"/>
    </source>
</evidence>
<dbReference type="EMBL" id="CP111018">
    <property type="protein sequence ID" value="WAR10976.1"/>
    <property type="molecule type" value="Genomic_DNA"/>
</dbReference>
<dbReference type="CDD" id="cd00096">
    <property type="entry name" value="Ig"/>
    <property type="match status" value="3"/>
</dbReference>
<dbReference type="SMART" id="SM00408">
    <property type="entry name" value="IGc2"/>
    <property type="match status" value="7"/>
</dbReference>